<protein>
    <submittedName>
        <fullName evidence="2">Plasmid replication, integration and excision activator</fullName>
    </submittedName>
</protein>
<proteinExistence type="predicted"/>
<dbReference type="RefSeq" id="WP_126987760.1">
    <property type="nucleotide sequence ID" value="NZ_ML133856.1"/>
</dbReference>
<dbReference type="GeneID" id="78121620"/>
<evidence type="ECO:0000313" key="3">
    <source>
        <dbReference type="Proteomes" id="UP000274327"/>
    </source>
</evidence>
<organism evidence="2 3">
    <name type="scientific">Brachybacterium paraconglomeratum</name>
    <dbReference type="NCBI Taxonomy" id="173362"/>
    <lineage>
        <taxon>Bacteria</taxon>
        <taxon>Bacillati</taxon>
        <taxon>Actinomycetota</taxon>
        <taxon>Actinomycetes</taxon>
        <taxon>Micrococcales</taxon>
        <taxon>Dermabacteraceae</taxon>
        <taxon>Brachybacterium</taxon>
    </lineage>
</organism>
<dbReference type="AlphaFoldDB" id="A0A426SJN7"/>
<name>A0A426SJN7_9MICO</name>
<gene>
    <name evidence="2" type="ORF">DS079_11365</name>
</gene>
<sequence>MAVQTRFPVQMEDVFPQGAYMIGEVMAADDFDRKRAGEVDPQLRDKISGQRVWQVRVLDPDPESRKGQAEVTVKVSSDHQPVPPKGPTTGPFRAVAFEGLTLTPYVDTNGNFPKIAYSLRATGFAEAKASARTSSTEAA</sequence>
<dbReference type="Proteomes" id="UP000274327">
    <property type="component" value="Unassembled WGS sequence"/>
</dbReference>
<evidence type="ECO:0000256" key="1">
    <source>
        <dbReference type="SAM" id="MobiDB-lite"/>
    </source>
</evidence>
<dbReference type="EMBL" id="QOCI01000008">
    <property type="protein sequence ID" value="RRR18331.1"/>
    <property type="molecule type" value="Genomic_DNA"/>
</dbReference>
<feature type="region of interest" description="Disordered" evidence="1">
    <location>
        <begin position="60"/>
        <end position="90"/>
    </location>
</feature>
<comment type="caution">
    <text evidence="2">The sequence shown here is derived from an EMBL/GenBank/DDBJ whole genome shotgun (WGS) entry which is preliminary data.</text>
</comment>
<accession>A0A426SJN7</accession>
<reference evidence="2 3" key="1">
    <citation type="submission" date="2018-07" db="EMBL/GenBank/DDBJ databases">
        <title>Brachybacteriurn paraconglorneratum KCTC 9916.</title>
        <authorList>
            <person name="Li Y."/>
        </authorList>
    </citation>
    <scope>NUCLEOTIDE SEQUENCE [LARGE SCALE GENOMIC DNA]</scope>
    <source>
        <strain evidence="2 3">KCTC 9916</strain>
    </source>
</reference>
<evidence type="ECO:0000313" key="2">
    <source>
        <dbReference type="EMBL" id="RRR18331.1"/>
    </source>
</evidence>
<keyword evidence="3" id="KW-1185">Reference proteome</keyword>